<reference evidence="1 2" key="2">
    <citation type="submission" date="2018-11" db="EMBL/GenBank/DDBJ databases">
        <authorList>
            <consortium name="Pathogen Informatics"/>
        </authorList>
    </citation>
    <scope>NUCLEOTIDE SEQUENCE [LARGE SCALE GENOMIC DNA]</scope>
</reference>
<accession>A0A0R3WDH9</accession>
<dbReference type="Proteomes" id="UP000282613">
    <property type="component" value="Unassembled WGS sequence"/>
</dbReference>
<evidence type="ECO:0000313" key="3">
    <source>
        <dbReference type="WBParaSite" id="TASK_0000882301-mRNA-1"/>
    </source>
</evidence>
<dbReference type="EMBL" id="UYRS01018903">
    <property type="protein sequence ID" value="VDK41090.1"/>
    <property type="molecule type" value="Genomic_DNA"/>
</dbReference>
<reference evidence="3" key="1">
    <citation type="submission" date="2017-02" db="UniProtKB">
        <authorList>
            <consortium name="WormBaseParasite"/>
        </authorList>
    </citation>
    <scope>IDENTIFICATION</scope>
</reference>
<dbReference type="WBParaSite" id="TASK_0000882301-mRNA-1">
    <property type="protein sequence ID" value="TASK_0000882301-mRNA-1"/>
    <property type="gene ID" value="TASK_0000882301"/>
</dbReference>
<proteinExistence type="predicted"/>
<sequence length="68" mass="7437">MKSVHHTSALLAVEFVAPTITGPVRHRKEANDLSHIVVTIGFVMECDVDSPDIPVNSVDESYSEVNMT</sequence>
<evidence type="ECO:0000313" key="2">
    <source>
        <dbReference type="Proteomes" id="UP000282613"/>
    </source>
</evidence>
<gene>
    <name evidence="1" type="ORF">TASK_LOCUS8824</name>
</gene>
<evidence type="ECO:0000313" key="1">
    <source>
        <dbReference type="EMBL" id="VDK41090.1"/>
    </source>
</evidence>
<protein>
    <submittedName>
        <fullName evidence="1 3">Uncharacterized protein</fullName>
    </submittedName>
</protein>
<name>A0A0R3WDH9_TAEAS</name>
<keyword evidence="2" id="KW-1185">Reference proteome</keyword>
<dbReference type="AlphaFoldDB" id="A0A0R3WDH9"/>
<organism evidence="3">
    <name type="scientific">Taenia asiatica</name>
    <name type="common">Asian tapeworm</name>
    <dbReference type="NCBI Taxonomy" id="60517"/>
    <lineage>
        <taxon>Eukaryota</taxon>
        <taxon>Metazoa</taxon>
        <taxon>Spiralia</taxon>
        <taxon>Lophotrochozoa</taxon>
        <taxon>Platyhelminthes</taxon>
        <taxon>Cestoda</taxon>
        <taxon>Eucestoda</taxon>
        <taxon>Cyclophyllidea</taxon>
        <taxon>Taeniidae</taxon>
        <taxon>Taenia</taxon>
    </lineage>
</organism>